<comment type="caution">
    <text evidence="2">The sequence shown here is derived from an EMBL/GenBank/DDBJ whole genome shotgun (WGS) entry which is preliminary data.</text>
</comment>
<keyword evidence="1" id="KW-0812">Transmembrane</keyword>
<reference evidence="3" key="1">
    <citation type="submission" date="2019-06" db="EMBL/GenBank/DDBJ databases">
        <authorList>
            <person name="Broberg M."/>
        </authorList>
    </citation>
    <scope>NUCLEOTIDE SEQUENCE [LARGE SCALE GENOMIC DNA]</scope>
</reference>
<keyword evidence="3" id="KW-1185">Reference proteome</keyword>
<dbReference type="EMBL" id="CABFNO020001457">
    <property type="protein sequence ID" value="CAG9989038.1"/>
    <property type="molecule type" value="Genomic_DNA"/>
</dbReference>
<evidence type="ECO:0000313" key="2">
    <source>
        <dbReference type="EMBL" id="CAG9989038.1"/>
    </source>
</evidence>
<evidence type="ECO:0000256" key="1">
    <source>
        <dbReference type="SAM" id="Phobius"/>
    </source>
</evidence>
<dbReference type="OrthoDB" id="3366823at2759"/>
<name>A0A9N9UGN5_9HYPO</name>
<feature type="transmembrane region" description="Helical" evidence="1">
    <location>
        <begin position="6"/>
        <end position="27"/>
    </location>
</feature>
<gene>
    <name evidence="2" type="ORF">CBYS24578_00018610</name>
</gene>
<dbReference type="Proteomes" id="UP000754883">
    <property type="component" value="Unassembled WGS sequence"/>
</dbReference>
<sequence length="156" mass="17158">MPDIEVYGLLSAAAIGCALVAATSLILRYGQTPSTGPSLPPTIMPEAGLAADRYSSIIGINQFIARSVGCTHYSEIVPDVSHIEKVFFKQNEAFDIHPMGTSMLRRIFWCDFRGIARDEYIEMVDGFMEIVARDFLNESTVTATLHRGILGAKCLR</sequence>
<reference evidence="2 3" key="2">
    <citation type="submission" date="2021-10" db="EMBL/GenBank/DDBJ databases">
        <authorList>
            <person name="Piombo E."/>
        </authorList>
    </citation>
    <scope>NUCLEOTIDE SEQUENCE [LARGE SCALE GENOMIC DNA]</scope>
</reference>
<evidence type="ECO:0000313" key="3">
    <source>
        <dbReference type="Proteomes" id="UP000754883"/>
    </source>
</evidence>
<dbReference type="AlphaFoldDB" id="A0A9N9UGN5"/>
<keyword evidence="1" id="KW-1133">Transmembrane helix</keyword>
<protein>
    <submittedName>
        <fullName evidence="2">Uncharacterized protein</fullName>
    </submittedName>
</protein>
<organism evidence="2 3">
    <name type="scientific">Clonostachys byssicola</name>
    <dbReference type="NCBI Taxonomy" id="160290"/>
    <lineage>
        <taxon>Eukaryota</taxon>
        <taxon>Fungi</taxon>
        <taxon>Dikarya</taxon>
        <taxon>Ascomycota</taxon>
        <taxon>Pezizomycotina</taxon>
        <taxon>Sordariomycetes</taxon>
        <taxon>Hypocreomycetidae</taxon>
        <taxon>Hypocreales</taxon>
        <taxon>Bionectriaceae</taxon>
        <taxon>Clonostachys</taxon>
    </lineage>
</organism>
<proteinExistence type="predicted"/>
<keyword evidence="1" id="KW-0472">Membrane</keyword>
<accession>A0A9N9UGN5</accession>